<proteinExistence type="inferred from homology"/>
<dbReference type="PANTHER" id="PTHR39428:SF3">
    <property type="entry name" value="DEAZAFLAVIN-DEPENDENT NITROREDUCTASE"/>
    <property type="match status" value="1"/>
</dbReference>
<dbReference type="NCBIfam" id="TIGR00026">
    <property type="entry name" value="hi_GC_TIGR00026"/>
    <property type="match status" value="1"/>
</dbReference>
<accession>A0A5A7SAA0</accession>
<dbReference type="InterPro" id="IPR004378">
    <property type="entry name" value="F420H2_quin_Rdtase"/>
</dbReference>
<sequence length="133" mass="15099">MNSRMNRKIRRGYGTFMGMDVLILYTIGRRSGRSIETPLAYFADGTNARLLVASGGGEHDPDWHRNLMAHPDEVAIELPGRHREPVVPSVLEGADREHAWQRIVTAVPRYAKYQNKSERQYPVIRLVDKKAGS</sequence>
<dbReference type="Proteomes" id="UP000322244">
    <property type="component" value="Unassembled WGS sequence"/>
</dbReference>
<comment type="catalytic activity">
    <reaction evidence="2">
        <text>oxidized coenzyme F420-(gamma-L-Glu)(n) + a quinol + H(+) = reduced coenzyme F420-(gamma-L-Glu)(n) + a quinone</text>
        <dbReference type="Rhea" id="RHEA:39663"/>
        <dbReference type="Rhea" id="RHEA-COMP:12939"/>
        <dbReference type="Rhea" id="RHEA-COMP:14378"/>
        <dbReference type="ChEBI" id="CHEBI:15378"/>
        <dbReference type="ChEBI" id="CHEBI:24646"/>
        <dbReference type="ChEBI" id="CHEBI:132124"/>
        <dbReference type="ChEBI" id="CHEBI:133980"/>
        <dbReference type="ChEBI" id="CHEBI:139511"/>
    </reaction>
</comment>
<keyword evidence="4" id="KW-1185">Reference proteome</keyword>
<evidence type="ECO:0000256" key="2">
    <source>
        <dbReference type="ARBA" id="ARBA00049106"/>
    </source>
</evidence>
<evidence type="ECO:0000313" key="4">
    <source>
        <dbReference type="Proteomes" id="UP000322244"/>
    </source>
</evidence>
<comment type="caution">
    <text evidence="3">The sequence shown here is derived from an EMBL/GenBank/DDBJ whole genome shotgun (WGS) entry which is preliminary data.</text>
</comment>
<dbReference type="GO" id="GO:0016491">
    <property type="term" value="F:oxidoreductase activity"/>
    <property type="evidence" value="ECO:0007669"/>
    <property type="project" value="InterPro"/>
</dbReference>
<gene>
    <name evidence="3" type="ORF">FOY51_19055</name>
</gene>
<reference evidence="3 4" key="1">
    <citation type="submission" date="2019-07" db="EMBL/GenBank/DDBJ databases">
        <title>Rhodococcus cavernicolus sp. nov., isolated from a cave.</title>
        <authorList>
            <person name="Lee S.D."/>
        </authorList>
    </citation>
    <scope>NUCLEOTIDE SEQUENCE [LARGE SCALE GENOMIC DNA]</scope>
    <source>
        <strain evidence="3 4">C1-24</strain>
    </source>
</reference>
<dbReference type="GO" id="GO:0005886">
    <property type="term" value="C:plasma membrane"/>
    <property type="evidence" value="ECO:0007669"/>
    <property type="project" value="TreeGrafter"/>
</dbReference>
<comment type="similarity">
    <text evidence="1">Belongs to the F420H(2)-dependent quinone reductase family.</text>
</comment>
<dbReference type="OrthoDB" id="8225825at2"/>
<dbReference type="EMBL" id="VLNY01000010">
    <property type="protein sequence ID" value="KAA0021455.1"/>
    <property type="molecule type" value="Genomic_DNA"/>
</dbReference>
<name>A0A5A7SAA0_9NOCA</name>
<dbReference type="Pfam" id="PF04075">
    <property type="entry name" value="F420H2_quin_red"/>
    <property type="match status" value="1"/>
</dbReference>
<evidence type="ECO:0000256" key="1">
    <source>
        <dbReference type="ARBA" id="ARBA00008710"/>
    </source>
</evidence>
<protein>
    <submittedName>
        <fullName evidence="3">Nitroreductase family deazaflavin-dependent oxidoreductase</fullName>
    </submittedName>
</protein>
<organism evidence="3 4">
    <name type="scientific">Antrihabitans cavernicola</name>
    <dbReference type="NCBI Taxonomy" id="2495913"/>
    <lineage>
        <taxon>Bacteria</taxon>
        <taxon>Bacillati</taxon>
        <taxon>Actinomycetota</taxon>
        <taxon>Actinomycetes</taxon>
        <taxon>Mycobacteriales</taxon>
        <taxon>Nocardiaceae</taxon>
        <taxon>Antrihabitans</taxon>
    </lineage>
</organism>
<dbReference type="GO" id="GO:0070967">
    <property type="term" value="F:coenzyme F420 binding"/>
    <property type="evidence" value="ECO:0007669"/>
    <property type="project" value="TreeGrafter"/>
</dbReference>
<dbReference type="PANTHER" id="PTHR39428">
    <property type="entry name" value="F420H(2)-DEPENDENT QUINONE REDUCTASE RV1261C"/>
    <property type="match status" value="1"/>
</dbReference>
<evidence type="ECO:0000313" key="3">
    <source>
        <dbReference type="EMBL" id="KAA0021455.1"/>
    </source>
</evidence>
<dbReference type="AlphaFoldDB" id="A0A5A7SAA0"/>
<dbReference type="InterPro" id="IPR012349">
    <property type="entry name" value="Split_barrel_FMN-bd"/>
</dbReference>
<dbReference type="Gene3D" id="2.30.110.10">
    <property type="entry name" value="Electron Transport, Fmn-binding Protein, Chain A"/>
    <property type="match status" value="1"/>
</dbReference>